<dbReference type="SUPFAM" id="SSF50978">
    <property type="entry name" value="WD40 repeat-like"/>
    <property type="match status" value="1"/>
</dbReference>
<dbReference type="Gene3D" id="1.10.287.1490">
    <property type="match status" value="1"/>
</dbReference>
<keyword evidence="1" id="KW-0175">Coiled coil</keyword>
<dbReference type="AlphaFoldDB" id="A0A7F8Q6G7"/>
<dbReference type="FunFam" id="2.130.10.10:FF:000357">
    <property type="entry name" value="Cilia and flagella associated protein 57"/>
    <property type="match status" value="1"/>
</dbReference>
<name>A0A7F8Q6G7_LEPWE</name>
<dbReference type="InterPro" id="IPR036322">
    <property type="entry name" value="WD40_repeat_dom_sf"/>
</dbReference>
<organism evidence="2 3">
    <name type="scientific">Leptonychotes weddellii</name>
    <name type="common">Weddell seal</name>
    <name type="synonym">Otaria weddellii</name>
    <dbReference type="NCBI Taxonomy" id="9713"/>
    <lineage>
        <taxon>Eukaryota</taxon>
        <taxon>Metazoa</taxon>
        <taxon>Chordata</taxon>
        <taxon>Craniata</taxon>
        <taxon>Vertebrata</taxon>
        <taxon>Euteleostomi</taxon>
        <taxon>Mammalia</taxon>
        <taxon>Eutheria</taxon>
        <taxon>Laurasiatheria</taxon>
        <taxon>Carnivora</taxon>
        <taxon>Caniformia</taxon>
        <taxon>Pinnipedia</taxon>
        <taxon>Phocidae</taxon>
        <taxon>Monachinae</taxon>
        <taxon>Lobodontini</taxon>
        <taxon>Leptonychotes</taxon>
    </lineage>
</organism>
<sequence>MSTVVAQSLHVFGLRSHVANNIFFFDEQIVIFPSGNHCVKYNVDQKWQKFIPGSDKSQGMLALSISPNRRYLAISETVQEKPVITIYELSSIPCRKRKILNNFDFPVQRFISMAFSPDSKYLLTQTSPPESNLVYWLWEKQKIMAIIRTDSQNNAVYQVSFNPQDNTQVCVTGNGMFKLLRFAEGTLKQTNFQRGEPQNYLAHTWVSDDKIIVGTDTGRLFLFESGDQRWETSIMVKEPTSETKNPGKIQESESLIEFPTISSPVPSYEQVMLASSHSQLAMPQVFALAAYSKGFACSAGPGRVLLFEKMEEKDFYRESREIRIPLDPQSNEPSQSDKQDILCLCFSPSEETLVASTSKNQLYSITMSLTEISKAQIMLELKTRVEELKMENEYQLRLKDMNYSEKIKELTDKFLQEMESLKTKNQVLRTEKEKQDVSHRERIEDLLDKQNRELQDLECCNNQKLLLEYEKYQELQLKSQRMQEEYEKQLRDNDETKSQALEELTEFYEAKLQEKTTLLEEAQEDVRQQLREFEETKKQIEEDEDREIQDIKTKYEKKLRDEKESNLRLKGETGIMRKKFSSLQKEIEERTNDIESLKGEQVKLQGVIKSLEKDILGLKREIQERDETIQDKEKRIYDLKKKNQELEKFKFVLDYKIKELKKQIEPRENEIKVMKEQIQEMEAELERFHKQNMQLELNITELWQKLRATDQEMHRERQKERDLEALVKRFKTDLHNCVAYIQEPRLLKEKVRALFEKYVQRADMVEIAGLNTDLQQEYARQREHLERNLATLKKKVVKDSELHRTEYVRIMQDPSSGCAESADPIMAAPTCAHYQDCQSGFYCQISV</sequence>
<dbReference type="RefSeq" id="XP_030876835.1">
    <property type="nucleotide sequence ID" value="XM_031020975.1"/>
</dbReference>
<proteinExistence type="predicted"/>
<dbReference type="Proteomes" id="UP000245341">
    <property type="component" value="Unplaced"/>
</dbReference>
<keyword evidence="3" id="KW-0282">Flagellum</keyword>
<dbReference type="FunFam" id="1.10.287.1490:FF:000014">
    <property type="entry name" value="AGAP008095-PA"/>
    <property type="match status" value="1"/>
</dbReference>
<gene>
    <name evidence="3" type="primary">LOC102750792</name>
</gene>
<feature type="coiled-coil region" evidence="1">
    <location>
        <begin position="440"/>
        <end position="698"/>
    </location>
</feature>
<dbReference type="InterPro" id="IPR052993">
    <property type="entry name" value="CFA-57"/>
</dbReference>
<dbReference type="PANTHER" id="PTHR32215:SF0">
    <property type="entry name" value="CILIA- AND FLAGELLA-ASSOCIATED PROTEIN 57"/>
    <property type="match status" value="1"/>
</dbReference>
<evidence type="ECO:0000313" key="2">
    <source>
        <dbReference type="Proteomes" id="UP000245341"/>
    </source>
</evidence>
<dbReference type="GeneID" id="102750792"/>
<reference evidence="3" key="1">
    <citation type="submission" date="2025-08" db="UniProtKB">
        <authorList>
            <consortium name="RefSeq"/>
        </authorList>
    </citation>
    <scope>IDENTIFICATION</scope>
    <source>
        <tissue evidence="3">Liver</tissue>
    </source>
</reference>
<dbReference type="PANTHER" id="PTHR32215">
    <property type="entry name" value="CILIA- AND FLAGELLA-ASSOCIATED PROTEIN 57"/>
    <property type="match status" value="1"/>
</dbReference>
<dbReference type="InterPro" id="IPR015943">
    <property type="entry name" value="WD40/YVTN_repeat-like_dom_sf"/>
</dbReference>
<feature type="coiled-coil region" evidence="1">
    <location>
        <begin position="775"/>
        <end position="802"/>
    </location>
</feature>
<dbReference type="Gene3D" id="2.130.10.10">
    <property type="entry name" value="YVTN repeat-like/Quinoprotein amine dehydrogenase"/>
    <property type="match status" value="1"/>
</dbReference>
<dbReference type="KEGG" id="lww:102750792"/>
<evidence type="ECO:0000313" key="3">
    <source>
        <dbReference type="RefSeq" id="XP_030876835.1"/>
    </source>
</evidence>
<protein>
    <submittedName>
        <fullName evidence="3">Cilia- and flagella-associated protein 57</fullName>
    </submittedName>
</protein>
<keyword evidence="2" id="KW-1185">Reference proteome</keyword>
<keyword evidence="3" id="KW-0966">Cell projection</keyword>
<evidence type="ECO:0000256" key="1">
    <source>
        <dbReference type="SAM" id="Coils"/>
    </source>
</evidence>
<accession>A0A7F8Q6G7</accession>
<keyword evidence="3" id="KW-0969">Cilium</keyword>
<dbReference type="OrthoDB" id="10251741at2759"/>